<comment type="caution">
    <text evidence="1">The sequence shown here is derived from an EMBL/GenBank/DDBJ whole genome shotgun (WGS) entry which is preliminary data.</text>
</comment>
<dbReference type="EMBL" id="MLAA01000002">
    <property type="protein sequence ID" value="OOF71342.1"/>
    <property type="molecule type" value="Genomic_DNA"/>
</dbReference>
<evidence type="ECO:0000313" key="2">
    <source>
        <dbReference type="Proteomes" id="UP000188820"/>
    </source>
</evidence>
<protein>
    <recommendedName>
        <fullName evidence="3">Carboxymuconolactone decarboxylase family protein</fullName>
    </recommendedName>
</protein>
<gene>
    <name evidence="1" type="ORF">BKG89_00485</name>
</gene>
<sequence>MGTHTLNTLNGRDNSAILWNFEGIDYALKAHLFGYLFSRDNLSAVNRELVTVSTLADLETVQNQLRSHFGILKNLGLNETELKRLIAKLSKQSPTAADKINELLQQVLKD</sequence>
<organism evidence="1 2">
    <name type="scientific">Rodentibacter caecimuris</name>
    <dbReference type="NCBI Taxonomy" id="1796644"/>
    <lineage>
        <taxon>Bacteria</taxon>
        <taxon>Pseudomonadati</taxon>
        <taxon>Pseudomonadota</taxon>
        <taxon>Gammaproteobacteria</taxon>
        <taxon>Pasteurellales</taxon>
        <taxon>Pasteurellaceae</taxon>
        <taxon>Rodentibacter</taxon>
    </lineage>
</organism>
<name>A0ABX3L021_9PAST</name>
<evidence type="ECO:0000313" key="1">
    <source>
        <dbReference type="EMBL" id="OOF71342.1"/>
    </source>
</evidence>
<dbReference type="RefSeq" id="WP_318256256.1">
    <property type="nucleotide sequence ID" value="NZ_MLAA01000002.1"/>
</dbReference>
<dbReference type="Proteomes" id="UP000188820">
    <property type="component" value="Unassembled WGS sequence"/>
</dbReference>
<keyword evidence="2" id="KW-1185">Reference proteome</keyword>
<proteinExistence type="predicted"/>
<evidence type="ECO:0008006" key="3">
    <source>
        <dbReference type="Google" id="ProtNLM"/>
    </source>
</evidence>
<dbReference type="SUPFAM" id="SSF69118">
    <property type="entry name" value="AhpD-like"/>
    <property type="match status" value="1"/>
</dbReference>
<accession>A0ABX3L021</accession>
<reference evidence="1 2" key="1">
    <citation type="submission" date="2016-10" db="EMBL/GenBank/DDBJ databases">
        <title>Rodentibacter gen. nov. and new species.</title>
        <authorList>
            <person name="Christensen H."/>
        </authorList>
    </citation>
    <scope>NUCLEOTIDE SEQUENCE [LARGE SCALE GENOMIC DNA]</scope>
    <source>
        <strain evidence="1 2">1998236014</strain>
    </source>
</reference>
<dbReference type="InterPro" id="IPR029032">
    <property type="entry name" value="AhpD-like"/>
</dbReference>
<dbReference type="Gene3D" id="1.20.1290.10">
    <property type="entry name" value="AhpD-like"/>
    <property type="match status" value="1"/>
</dbReference>